<evidence type="ECO:0000256" key="2">
    <source>
        <dbReference type="SAM" id="Phobius"/>
    </source>
</evidence>
<dbReference type="InterPro" id="IPR046529">
    <property type="entry name" value="DUF6594"/>
</dbReference>
<evidence type="ECO:0000313" key="4">
    <source>
        <dbReference type="EMBL" id="KAK0710484.1"/>
    </source>
</evidence>
<feature type="transmembrane region" description="Helical" evidence="2">
    <location>
        <begin position="246"/>
        <end position="266"/>
    </location>
</feature>
<evidence type="ECO:0000256" key="1">
    <source>
        <dbReference type="SAM" id="Coils"/>
    </source>
</evidence>
<evidence type="ECO:0000259" key="3">
    <source>
        <dbReference type="Pfam" id="PF20237"/>
    </source>
</evidence>
<keyword evidence="2" id="KW-1133">Transmembrane helix</keyword>
<sequence>MAEIVGVVLGAVPIALKALESIATARSALTALSEATDRFLVMSFLPLQRERIESIQKEIEDLVSRMRREAAAATGQVAATAAAGPESNAGRHAAELNEEVDKLLSKYAKAIRNYETLSQEAIDPFIVSRTQVVFEAILVILGSEKHIKKRNARLAAQRGLKGMSWAEANNSYRELNRDFRIMKQKKEAFTERLWMGAFGGVAVIRPMILMVLKPDRNTSLITVSVATAIFIIVLAYGAKGLAGKDVLAATAAYAAVLVVFVGTSMAPASGAGEASR</sequence>
<gene>
    <name evidence="4" type="ORF">B0T21DRAFT_376666</name>
</gene>
<comment type="caution">
    <text evidence="4">The sequence shown here is derived from an EMBL/GenBank/DDBJ whole genome shotgun (WGS) entry which is preliminary data.</text>
</comment>
<feature type="transmembrane region" description="Helical" evidence="2">
    <location>
        <begin position="218"/>
        <end position="237"/>
    </location>
</feature>
<feature type="coiled-coil region" evidence="1">
    <location>
        <begin position="52"/>
        <end position="120"/>
    </location>
</feature>
<evidence type="ECO:0000313" key="5">
    <source>
        <dbReference type="Proteomes" id="UP001172159"/>
    </source>
</evidence>
<dbReference type="Proteomes" id="UP001172159">
    <property type="component" value="Unassembled WGS sequence"/>
</dbReference>
<accession>A0AA40A708</accession>
<keyword evidence="2" id="KW-0812">Transmembrane</keyword>
<protein>
    <recommendedName>
        <fullName evidence="3">DUF6594 domain-containing protein</fullName>
    </recommendedName>
</protein>
<keyword evidence="5" id="KW-1185">Reference proteome</keyword>
<reference evidence="4" key="1">
    <citation type="submission" date="2023-06" db="EMBL/GenBank/DDBJ databases">
        <title>Genome-scale phylogeny and comparative genomics of the fungal order Sordariales.</title>
        <authorList>
            <consortium name="Lawrence Berkeley National Laboratory"/>
            <person name="Hensen N."/>
            <person name="Bonometti L."/>
            <person name="Westerberg I."/>
            <person name="Brannstrom I.O."/>
            <person name="Guillou S."/>
            <person name="Cros-Aarteil S."/>
            <person name="Calhoun S."/>
            <person name="Haridas S."/>
            <person name="Kuo A."/>
            <person name="Mondo S."/>
            <person name="Pangilinan J."/>
            <person name="Riley R."/>
            <person name="Labutti K."/>
            <person name="Andreopoulos B."/>
            <person name="Lipzen A."/>
            <person name="Chen C."/>
            <person name="Yanf M."/>
            <person name="Daum C."/>
            <person name="Ng V."/>
            <person name="Clum A."/>
            <person name="Steindorff A."/>
            <person name="Ohm R."/>
            <person name="Martin F."/>
            <person name="Silar P."/>
            <person name="Natvig D."/>
            <person name="Lalanne C."/>
            <person name="Gautier V."/>
            <person name="Ament-Velasquez S.L."/>
            <person name="Kruys A."/>
            <person name="Hutchinson M.I."/>
            <person name="Powell A.J."/>
            <person name="Barry K."/>
            <person name="Miller A.N."/>
            <person name="Grigoriev I.V."/>
            <person name="Debuchy R."/>
            <person name="Gladieux P."/>
            <person name="Thoren M.H."/>
            <person name="Johannesson H."/>
        </authorList>
    </citation>
    <scope>NUCLEOTIDE SEQUENCE</scope>
    <source>
        <strain evidence="4">CBS 540.89</strain>
    </source>
</reference>
<proteinExistence type="predicted"/>
<keyword evidence="1" id="KW-0175">Coiled coil</keyword>
<feature type="domain" description="DUF6594" evidence="3">
    <location>
        <begin position="33"/>
        <end position="258"/>
    </location>
</feature>
<feature type="transmembrane region" description="Helical" evidence="2">
    <location>
        <begin position="193"/>
        <end position="212"/>
    </location>
</feature>
<organism evidence="4 5">
    <name type="scientific">Apiosordaria backusii</name>
    <dbReference type="NCBI Taxonomy" id="314023"/>
    <lineage>
        <taxon>Eukaryota</taxon>
        <taxon>Fungi</taxon>
        <taxon>Dikarya</taxon>
        <taxon>Ascomycota</taxon>
        <taxon>Pezizomycotina</taxon>
        <taxon>Sordariomycetes</taxon>
        <taxon>Sordariomycetidae</taxon>
        <taxon>Sordariales</taxon>
        <taxon>Lasiosphaeriaceae</taxon>
        <taxon>Apiosordaria</taxon>
    </lineage>
</organism>
<name>A0AA40A708_9PEZI</name>
<dbReference type="AlphaFoldDB" id="A0AA40A708"/>
<dbReference type="Pfam" id="PF20237">
    <property type="entry name" value="DUF6594"/>
    <property type="match status" value="1"/>
</dbReference>
<keyword evidence="2" id="KW-0472">Membrane</keyword>
<dbReference type="EMBL" id="JAUKTV010000017">
    <property type="protein sequence ID" value="KAK0710484.1"/>
    <property type="molecule type" value="Genomic_DNA"/>
</dbReference>